<sequence length="46" mass="5433">MRFDKAESSLGGSALFLYTTQSSMAEMIWHEDRFSLPEREPYITFR</sequence>
<dbReference type="PATRIC" id="fig|104102.7.peg.3006"/>
<dbReference type="EMBL" id="JOKM01000102">
    <property type="protein sequence ID" value="KGB21408.1"/>
    <property type="molecule type" value="Genomic_DNA"/>
</dbReference>
<organism evidence="1 2">
    <name type="scientific">Acetobacter tropicalis</name>
    <dbReference type="NCBI Taxonomy" id="104102"/>
    <lineage>
        <taxon>Bacteria</taxon>
        <taxon>Pseudomonadati</taxon>
        <taxon>Pseudomonadota</taxon>
        <taxon>Alphaproteobacteria</taxon>
        <taxon>Acetobacterales</taxon>
        <taxon>Acetobacteraceae</taxon>
        <taxon>Acetobacter</taxon>
    </lineage>
</organism>
<gene>
    <name evidence="1" type="ORF">AtDm6_3044</name>
</gene>
<dbReference type="Proteomes" id="UP000029448">
    <property type="component" value="Unassembled WGS sequence"/>
</dbReference>
<comment type="caution">
    <text evidence="1">The sequence shown here is derived from an EMBL/GenBank/DDBJ whole genome shotgun (WGS) entry which is preliminary data.</text>
</comment>
<evidence type="ECO:0000313" key="1">
    <source>
        <dbReference type="EMBL" id="KGB21408.1"/>
    </source>
</evidence>
<reference evidence="1 2" key="1">
    <citation type="submission" date="2014-06" db="EMBL/GenBank/DDBJ databases">
        <title>Functional and comparative genomic analyses of the Drosophila gut microbiota identify candidate symbiosis factors.</title>
        <authorList>
            <person name="Newell P.D."/>
            <person name="Chaston J.M."/>
            <person name="Douglas A.E."/>
        </authorList>
    </citation>
    <scope>NUCLEOTIDE SEQUENCE [LARGE SCALE GENOMIC DNA]</scope>
    <source>
        <strain evidence="1 2">DmCS_006</strain>
    </source>
</reference>
<dbReference type="AlphaFoldDB" id="A0A095AXD3"/>
<name>A0A095AXD3_9PROT</name>
<protein>
    <submittedName>
        <fullName evidence="1">Uncharacterized protein</fullName>
    </submittedName>
</protein>
<dbReference type="STRING" id="104102.AtDm6_3044"/>
<evidence type="ECO:0000313" key="2">
    <source>
        <dbReference type="Proteomes" id="UP000029448"/>
    </source>
</evidence>
<keyword evidence="2" id="KW-1185">Reference proteome</keyword>
<accession>A0A095AXD3</accession>
<proteinExistence type="predicted"/>